<evidence type="ECO:0000313" key="3">
    <source>
        <dbReference type="Proteomes" id="UP001419268"/>
    </source>
</evidence>
<dbReference type="Proteomes" id="UP001419268">
    <property type="component" value="Unassembled WGS sequence"/>
</dbReference>
<dbReference type="EMBL" id="JBBNAG010000003">
    <property type="protein sequence ID" value="KAK9148023.1"/>
    <property type="molecule type" value="Genomic_DNA"/>
</dbReference>
<comment type="caution">
    <text evidence="2">The sequence shown here is derived from an EMBL/GenBank/DDBJ whole genome shotgun (WGS) entry which is preliminary data.</text>
</comment>
<evidence type="ECO:0000256" key="1">
    <source>
        <dbReference type="SAM" id="MobiDB-lite"/>
    </source>
</evidence>
<keyword evidence="3" id="KW-1185">Reference proteome</keyword>
<name>A0AAP0KAB7_9MAGN</name>
<protein>
    <submittedName>
        <fullName evidence="2">Uncharacterized protein</fullName>
    </submittedName>
</protein>
<organism evidence="2 3">
    <name type="scientific">Stephania cephalantha</name>
    <dbReference type="NCBI Taxonomy" id="152367"/>
    <lineage>
        <taxon>Eukaryota</taxon>
        <taxon>Viridiplantae</taxon>
        <taxon>Streptophyta</taxon>
        <taxon>Embryophyta</taxon>
        <taxon>Tracheophyta</taxon>
        <taxon>Spermatophyta</taxon>
        <taxon>Magnoliopsida</taxon>
        <taxon>Ranunculales</taxon>
        <taxon>Menispermaceae</taxon>
        <taxon>Menispermoideae</taxon>
        <taxon>Cissampelideae</taxon>
        <taxon>Stephania</taxon>
    </lineage>
</organism>
<proteinExistence type="predicted"/>
<feature type="region of interest" description="Disordered" evidence="1">
    <location>
        <begin position="165"/>
        <end position="192"/>
    </location>
</feature>
<sequence length="192" mass="21326">MHSQHRGTPSSGMWTGCLSFSSSGGHHRKLGPIWWESESFGVVGSERTSREIGNAENHSWKTSWTWNSTEIFLPRALGAGNAFGRQDKWILVPNRPGESSARRNIEGITSAMSEGRSGGRRYPGDHRQAVLGSEHPIRILHLELELPMAESMTRLAREKIHFDLGSRGRTWGPGPRPRNGKKIKGESQPSHG</sequence>
<reference evidence="2 3" key="1">
    <citation type="submission" date="2024-01" db="EMBL/GenBank/DDBJ databases">
        <title>Genome assemblies of Stephania.</title>
        <authorList>
            <person name="Yang L."/>
        </authorList>
    </citation>
    <scope>NUCLEOTIDE SEQUENCE [LARGE SCALE GENOMIC DNA]</scope>
    <source>
        <strain evidence="2">JXDWG</strain>
        <tissue evidence="2">Leaf</tissue>
    </source>
</reference>
<gene>
    <name evidence="2" type="ORF">Scep_006780</name>
</gene>
<evidence type="ECO:0000313" key="2">
    <source>
        <dbReference type="EMBL" id="KAK9148023.1"/>
    </source>
</evidence>
<accession>A0AAP0KAB7</accession>
<dbReference type="AlphaFoldDB" id="A0AAP0KAB7"/>
<dbReference type="PROSITE" id="PS51257">
    <property type="entry name" value="PROKAR_LIPOPROTEIN"/>
    <property type="match status" value="1"/>
</dbReference>